<dbReference type="SUPFAM" id="SSF82549">
    <property type="entry name" value="DAK1/DegV-like"/>
    <property type="match status" value="1"/>
</dbReference>
<sequence length="74" mass="8293">MKKVAIVTDTTACIPQEQVERYNIEVVPVELIFEDKAYRDGIDISPAEFYALLRQAKKLPTTSASSPGPYLEAY</sequence>
<protein>
    <recommendedName>
        <fullName evidence="3">DegV family protein</fullName>
    </recommendedName>
</protein>
<comment type="caution">
    <text evidence="2">The sequence shown here is derived from an EMBL/GenBank/DDBJ whole genome shotgun (WGS) entry which is preliminary data.</text>
</comment>
<dbReference type="PROSITE" id="PS51482">
    <property type="entry name" value="DEGV"/>
    <property type="match status" value="1"/>
</dbReference>
<organism evidence="2">
    <name type="scientific">marine sediment metagenome</name>
    <dbReference type="NCBI Taxonomy" id="412755"/>
    <lineage>
        <taxon>unclassified sequences</taxon>
        <taxon>metagenomes</taxon>
        <taxon>ecological metagenomes</taxon>
    </lineage>
</organism>
<evidence type="ECO:0000313" key="2">
    <source>
        <dbReference type="EMBL" id="GAI71337.1"/>
    </source>
</evidence>
<evidence type="ECO:0000256" key="1">
    <source>
        <dbReference type="ARBA" id="ARBA00023121"/>
    </source>
</evidence>
<gene>
    <name evidence="2" type="ORF">S06H3_65730</name>
</gene>
<proteinExistence type="predicted"/>
<dbReference type="InterPro" id="IPR003797">
    <property type="entry name" value="DegV"/>
</dbReference>
<dbReference type="GO" id="GO:0008289">
    <property type="term" value="F:lipid binding"/>
    <property type="evidence" value="ECO:0007669"/>
    <property type="project" value="UniProtKB-KW"/>
</dbReference>
<dbReference type="PANTHER" id="PTHR33434">
    <property type="entry name" value="DEGV DOMAIN-CONTAINING PROTEIN DR_1986-RELATED"/>
    <property type="match status" value="1"/>
</dbReference>
<name>X1QRY5_9ZZZZ</name>
<feature type="non-terminal residue" evidence="2">
    <location>
        <position position="74"/>
    </location>
</feature>
<dbReference type="Gene3D" id="3.40.50.10170">
    <property type="match status" value="1"/>
</dbReference>
<dbReference type="AlphaFoldDB" id="X1QRY5"/>
<keyword evidence="1" id="KW-0446">Lipid-binding</keyword>
<accession>X1QRY5</accession>
<dbReference type="EMBL" id="BARV01044396">
    <property type="protein sequence ID" value="GAI71337.1"/>
    <property type="molecule type" value="Genomic_DNA"/>
</dbReference>
<evidence type="ECO:0008006" key="3">
    <source>
        <dbReference type="Google" id="ProtNLM"/>
    </source>
</evidence>
<dbReference type="PANTHER" id="PTHR33434:SF2">
    <property type="entry name" value="FATTY ACID-BINDING PROTEIN TM_1468"/>
    <property type="match status" value="1"/>
</dbReference>
<dbReference type="Pfam" id="PF02645">
    <property type="entry name" value="DegV"/>
    <property type="match status" value="1"/>
</dbReference>
<dbReference type="InterPro" id="IPR050270">
    <property type="entry name" value="DegV_domain_contain"/>
</dbReference>
<reference evidence="2" key="1">
    <citation type="journal article" date="2014" name="Front. Microbiol.">
        <title>High frequency of phylogenetically diverse reductive dehalogenase-homologous genes in deep subseafloor sedimentary metagenomes.</title>
        <authorList>
            <person name="Kawai M."/>
            <person name="Futagami T."/>
            <person name="Toyoda A."/>
            <person name="Takaki Y."/>
            <person name="Nishi S."/>
            <person name="Hori S."/>
            <person name="Arai W."/>
            <person name="Tsubouchi T."/>
            <person name="Morono Y."/>
            <person name="Uchiyama I."/>
            <person name="Ito T."/>
            <person name="Fujiyama A."/>
            <person name="Inagaki F."/>
            <person name="Takami H."/>
        </authorList>
    </citation>
    <scope>NUCLEOTIDE SEQUENCE</scope>
    <source>
        <strain evidence="2">Expedition CK06-06</strain>
    </source>
</reference>